<evidence type="ECO:0000313" key="7">
    <source>
        <dbReference type="Proteomes" id="UP001059295"/>
    </source>
</evidence>
<proteinExistence type="predicted"/>
<reference evidence="6" key="1">
    <citation type="journal article" date="2022" name="Cell">
        <title>Design, construction, and in vivo augmentation of a complex gut microbiome.</title>
        <authorList>
            <person name="Cheng A.G."/>
            <person name="Ho P.Y."/>
            <person name="Aranda-Diaz A."/>
            <person name="Jain S."/>
            <person name="Yu F.B."/>
            <person name="Meng X."/>
            <person name="Wang M."/>
            <person name="Iakiviak M."/>
            <person name="Nagashima K."/>
            <person name="Zhao A."/>
            <person name="Murugkar P."/>
            <person name="Patil A."/>
            <person name="Atabakhsh K."/>
            <person name="Weakley A."/>
            <person name="Yan J."/>
            <person name="Brumbaugh A.R."/>
            <person name="Higginbottom S."/>
            <person name="Dimas A."/>
            <person name="Shiver A.L."/>
            <person name="Deutschbauer A."/>
            <person name="Neff N."/>
            <person name="Sonnenburg J.L."/>
            <person name="Huang K.C."/>
            <person name="Fischbach M.A."/>
        </authorList>
    </citation>
    <scope>NUCLEOTIDE SEQUENCE</scope>
    <source>
        <strain evidence="6">AP11</strain>
    </source>
</reference>
<dbReference type="PANTHER" id="PTHR43687:SF4">
    <property type="entry name" value="BLR5484 PROTEIN"/>
    <property type="match status" value="1"/>
</dbReference>
<dbReference type="PROSITE" id="PS00198">
    <property type="entry name" value="4FE4S_FER_1"/>
    <property type="match status" value="2"/>
</dbReference>
<keyword evidence="3" id="KW-0408">Iron</keyword>
<gene>
    <name evidence="6" type="ORF">NQ491_02290</name>
</gene>
<organism evidence="6 7">
    <name type="scientific">Alistipes ihumii AP11</name>
    <dbReference type="NCBI Taxonomy" id="1211813"/>
    <lineage>
        <taxon>Bacteria</taxon>
        <taxon>Pseudomonadati</taxon>
        <taxon>Bacteroidota</taxon>
        <taxon>Bacteroidia</taxon>
        <taxon>Bacteroidales</taxon>
        <taxon>Rikenellaceae</taxon>
        <taxon>Alistipes</taxon>
    </lineage>
</organism>
<evidence type="ECO:0000313" key="6">
    <source>
        <dbReference type="EMBL" id="UWN57627.1"/>
    </source>
</evidence>
<sequence>MAKIKGTVVVDAERCKGCELCVVACPMKVLALSGEVNGKGYRFSRMVSPEACTGCASCASVCPDSCITVYRQKFTEP</sequence>
<dbReference type="InterPro" id="IPR017900">
    <property type="entry name" value="4Fe4S_Fe_S_CS"/>
</dbReference>
<feature type="domain" description="4Fe-4S ferredoxin-type" evidence="5">
    <location>
        <begin position="43"/>
        <end position="72"/>
    </location>
</feature>
<name>A0ABY5V086_9BACT</name>
<dbReference type="PANTHER" id="PTHR43687">
    <property type="entry name" value="ADENYLYLSULFATE REDUCTASE, BETA SUBUNIT"/>
    <property type="match status" value="1"/>
</dbReference>
<feature type="domain" description="4Fe-4S ferredoxin-type" evidence="5">
    <location>
        <begin position="6"/>
        <end position="35"/>
    </location>
</feature>
<evidence type="ECO:0000256" key="3">
    <source>
        <dbReference type="ARBA" id="ARBA00023004"/>
    </source>
</evidence>
<dbReference type="Proteomes" id="UP001059295">
    <property type="component" value="Chromosome"/>
</dbReference>
<dbReference type="InterPro" id="IPR017896">
    <property type="entry name" value="4Fe4S_Fe-S-bd"/>
</dbReference>
<protein>
    <submittedName>
        <fullName evidence="6">4Fe-4S binding protein</fullName>
    </submittedName>
</protein>
<dbReference type="Pfam" id="PF12838">
    <property type="entry name" value="Fer4_7"/>
    <property type="match status" value="1"/>
</dbReference>
<dbReference type="SUPFAM" id="SSF54862">
    <property type="entry name" value="4Fe-4S ferredoxins"/>
    <property type="match status" value="1"/>
</dbReference>
<accession>A0ABY5V086</accession>
<dbReference type="PROSITE" id="PS51379">
    <property type="entry name" value="4FE4S_FER_2"/>
    <property type="match status" value="2"/>
</dbReference>
<keyword evidence="4" id="KW-0411">Iron-sulfur</keyword>
<evidence type="ECO:0000256" key="4">
    <source>
        <dbReference type="ARBA" id="ARBA00023014"/>
    </source>
</evidence>
<dbReference type="GeneID" id="82890526"/>
<dbReference type="RefSeq" id="WP_019244961.1">
    <property type="nucleotide sequence ID" value="NZ_CAPH01000005.1"/>
</dbReference>
<keyword evidence="1" id="KW-0004">4Fe-4S</keyword>
<evidence type="ECO:0000259" key="5">
    <source>
        <dbReference type="PROSITE" id="PS51379"/>
    </source>
</evidence>
<dbReference type="Gene3D" id="3.30.70.20">
    <property type="match status" value="2"/>
</dbReference>
<evidence type="ECO:0000256" key="1">
    <source>
        <dbReference type="ARBA" id="ARBA00022485"/>
    </source>
</evidence>
<dbReference type="InterPro" id="IPR050572">
    <property type="entry name" value="Fe-S_Ferredoxin"/>
</dbReference>
<keyword evidence="7" id="KW-1185">Reference proteome</keyword>
<evidence type="ECO:0000256" key="2">
    <source>
        <dbReference type="ARBA" id="ARBA00022723"/>
    </source>
</evidence>
<dbReference type="EMBL" id="CP102294">
    <property type="protein sequence ID" value="UWN57627.1"/>
    <property type="molecule type" value="Genomic_DNA"/>
</dbReference>
<keyword evidence="2" id="KW-0479">Metal-binding</keyword>